<dbReference type="eggNOG" id="ENOG502SXAR">
    <property type="taxonomic scope" value="Eukaryota"/>
</dbReference>
<proteinExistence type="predicted"/>
<dbReference type="Gene3D" id="4.10.240.10">
    <property type="entry name" value="Zn(2)-C6 fungal-type DNA-binding domain"/>
    <property type="match status" value="1"/>
</dbReference>
<dbReference type="PROSITE" id="PS00463">
    <property type="entry name" value="ZN2_CY6_FUNGAL_1"/>
    <property type="match status" value="1"/>
</dbReference>
<dbReference type="SMART" id="SM00066">
    <property type="entry name" value="GAL4"/>
    <property type="match status" value="1"/>
</dbReference>
<dbReference type="PROSITE" id="PS50048">
    <property type="entry name" value="ZN2_CY6_FUNGAL_2"/>
    <property type="match status" value="1"/>
</dbReference>
<dbReference type="Pfam" id="PF00172">
    <property type="entry name" value="Zn_clus"/>
    <property type="match status" value="1"/>
</dbReference>
<evidence type="ECO:0000256" key="4">
    <source>
        <dbReference type="ARBA" id="ARBA00023163"/>
    </source>
</evidence>
<dbReference type="PhylomeDB" id="S8BCT0"/>
<evidence type="ECO:0000313" key="9">
    <source>
        <dbReference type="Proteomes" id="UP000019376"/>
    </source>
</evidence>
<evidence type="ECO:0000259" key="7">
    <source>
        <dbReference type="PROSITE" id="PS50048"/>
    </source>
</evidence>
<evidence type="ECO:0000256" key="3">
    <source>
        <dbReference type="ARBA" id="ARBA00023125"/>
    </source>
</evidence>
<evidence type="ECO:0000256" key="1">
    <source>
        <dbReference type="ARBA" id="ARBA00004123"/>
    </source>
</evidence>
<sequence>MSSGTKTKARPQQSCLKCRERKVKCDRNVPCEACVSRGIESECNYLTSAEDRAHISQAEIIERLRREVAQLRDELSQNPVRSPKPAHRDRVYAQKNKSAGLRESFAGGYEAANAVSRARTSESRSATGSAEPSDLASWAGSSSPSSLSTTTGTHSVTVTSPESTGSEGSANGPSFLRQQAYSGSVDVHPGAVADVEMMATTDGAAFSHYFGDESTISPYFSESMSPFVSKIPEQIPTQHYSVPIAYPAINEGLAERPSLGLYTNQDTPEHRHSVASARFDDHASYHVQHGFQDPSAYDMTAINHPPSHLIPDINHQTWHHDPGGAQMPTQIISPSTTAPFPLNTHFSSEYYSTTDTTATPTQPMSNHSHSHHTSSHPVQSYPYTFPPHPTEYQSRAMNAIPESWKGPDKRPLLEALLETISSCDEERVAQVVAVIRASSTPENAVSGICRILGISGD</sequence>
<evidence type="ECO:0000256" key="2">
    <source>
        <dbReference type="ARBA" id="ARBA00023015"/>
    </source>
</evidence>
<dbReference type="SUPFAM" id="SSF57701">
    <property type="entry name" value="Zn2/Cys6 DNA-binding domain"/>
    <property type="match status" value="1"/>
</dbReference>
<dbReference type="CDD" id="cd00067">
    <property type="entry name" value="GAL4"/>
    <property type="match status" value="1"/>
</dbReference>
<gene>
    <name evidence="8" type="ORF">PDE_07712</name>
</gene>
<feature type="compositionally biased region" description="Low complexity" evidence="6">
    <location>
        <begin position="123"/>
        <end position="160"/>
    </location>
</feature>
<evidence type="ECO:0000313" key="8">
    <source>
        <dbReference type="EMBL" id="EPS32752.1"/>
    </source>
</evidence>
<dbReference type="GO" id="GO:0005634">
    <property type="term" value="C:nucleus"/>
    <property type="evidence" value="ECO:0007669"/>
    <property type="project" value="UniProtKB-SubCell"/>
</dbReference>
<dbReference type="EMBL" id="KB644414">
    <property type="protein sequence ID" value="EPS32752.1"/>
    <property type="molecule type" value="Genomic_DNA"/>
</dbReference>
<comment type="subcellular location">
    <subcellularLocation>
        <location evidence="1">Nucleus</location>
    </subcellularLocation>
</comment>
<dbReference type="GO" id="GO:0000981">
    <property type="term" value="F:DNA-binding transcription factor activity, RNA polymerase II-specific"/>
    <property type="evidence" value="ECO:0007669"/>
    <property type="project" value="InterPro"/>
</dbReference>
<dbReference type="Proteomes" id="UP000019376">
    <property type="component" value="Unassembled WGS sequence"/>
</dbReference>
<dbReference type="OrthoDB" id="4159781at2759"/>
<feature type="region of interest" description="Disordered" evidence="6">
    <location>
        <begin position="115"/>
        <end position="176"/>
    </location>
</feature>
<keyword evidence="3" id="KW-0238">DNA-binding</keyword>
<keyword evidence="2" id="KW-0805">Transcription regulation</keyword>
<dbReference type="GO" id="GO:0003677">
    <property type="term" value="F:DNA binding"/>
    <property type="evidence" value="ECO:0007669"/>
    <property type="project" value="UniProtKB-KW"/>
</dbReference>
<evidence type="ECO:0000256" key="5">
    <source>
        <dbReference type="ARBA" id="ARBA00023242"/>
    </source>
</evidence>
<dbReference type="GO" id="GO:0008270">
    <property type="term" value="F:zinc ion binding"/>
    <property type="evidence" value="ECO:0007669"/>
    <property type="project" value="InterPro"/>
</dbReference>
<dbReference type="HOGENOM" id="CLU_628660_0_0_1"/>
<dbReference type="InterPro" id="IPR001138">
    <property type="entry name" value="Zn2Cys6_DnaBD"/>
</dbReference>
<keyword evidence="9" id="KW-1185">Reference proteome</keyword>
<keyword evidence="5" id="KW-0539">Nucleus</keyword>
<dbReference type="AlphaFoldDB" id="S8BCT0"/>
<feature type="domain" description="Zn(2)-C6 fungal-type" evidence="7">
    <location>
        <begin position="14"/>
        <end position="45"/>
    </location>
</feature>
<dbReference type="InterPro" id="IPR036864">
    <property type="entry name" value="Zn2-C6_fun-type_DNA-bd_sf"/>
</dbReference>
<feature type="region of interest" description="Disordered" evidence="6">
    <location>
        <begin position="74"/>
        <end position="99"/>
    </location>
</feature>
<reference evidence="8 9" key="1">
    <citation type="journal article" date="2013" name="PLoS ONE">
        <title>Genomic and secretomic analyses reveal unique features of the lignocellulolytic enzyme system of Penicillium decumbens.</title>
        <authorList>
            <person name="Liu G."/>
            <person name="Zhang L."/>
            <person name="Wei X."/>
            <person name="Zou G."/>
            <person name="Qin Y."/>
            <person name="Ma L."/>
            <person name="Li J."/>
            <person name="Zheng H."/>
            <person name="Wang S."/>
            <person name="Wang C."/>
            <person name="Xun L."/>
            <person name="Zhao G.-P."/>
            <person name="Zhou Z."/>
            <person name="Qu Y."/>
        </authorList>
    </citation>
    <scope>NUCLEOTIDE SEQUENCE [LARGE SCALE GENOMIC DNA]</scope>
    <source>
        <strain evidence="9">114-2 / CGMCC 5302</strain>
    </source>
</reference>
<feature type="region of interest" description="Disordered" evidence="6">
    <location>
        <begin position="353"/>
        <end position="378"/>
    </location>
</feature>
<evidence type="ECO:0000256" key="6">
    <source>
        <dbReference type="SAM" id="MobiDB-lite"/>
    </source>
</evidence>
<feature type="compositionally biased region" description="Polar residues" evidence="6">
    <location>
        <begin position="161"/>
        <end position="176"/>
    </location>
</feature>
<accession>S8BCT0</accession>
<protein>
    <recommendedName>
        <fullName evidence="7">Zn(2)-C6 fungal-type domain-containing protein</fullName>
    </recommendedName>
</protein>
<dbReference type="PANTHER" id="PTHR31001">
    <property type="entry name" value="UNCHARACTERIZED TRANSCRIPTIONAL REGULATORY PROTEIN"/>
    <property type="match status" value="1"/>
</dbReference>
<name>S8BCT0_PENO1</name>
<dbReference type="InterPro" id="IPR050613">
    <property type="entry name" value="Sec_Metabolite_Reg"/>
</dbReference>
<organism evidence="8 9">
    <name type="scientific">Penicillium oxalicum (strain 114-2 / CGMCC 5302)</name>
    <name type="common">Penicillium decumbens</name>
    <dbReference type="NCBI Taxonomy" id="933388"/>
    <lineage>
        <taxon>Eukaryota</taxon>
        <taxon>Fungi</taxon>
        <taxon>Dikarya</taxon>
        <taxon>Ascomycota</taxon>
        <taxon>Pezizomycotina</taxon>
        <taxon>Eurotiomycetes</taxon>
        <taxon>Eurotiomycetidae</taxon>
        <taxon>Eurotiales</taxon>
        <taxon>Aspergillaceae</taxon>
        <taxon>Penicillium</taxon>
    </lineage>
</organism>
<keyword evidence="4" id="KW-0804">Transcription</keyword>
<dbReference type="STRING" id="933388.S8BCT0"/>
<feature type="compositionally biased region" description="Low complexity" evidence="6">
    <location>
        <begin position="353"/>
        <end position="367"/>
    </location>
</feature>